<evidence type="ECO:0000256" key="5">
    <source>
        <dbReference type="ARBA" id="ARBA00037173"/>
    </source>
</evidence>
<dbReference type="Gene3D" id="3.20.20.10">
    <property type="entry name" value="Alanine racemase"/>
    <property type="match status" value="1"/>
</dbReference>
<dbReference type="InterPro" id="IPR000183">
    <property type="entry name" value="Orn/DAP/Arg_de-COase"/>
</dbReference>
<evidence type="ECO:0000259" key="9">
    <source>
        <dbReference type="Pfam" id="PF02784"/>
    </source>
</evidence>
<accession>A0A914A195</accession>
<dbReference type="Pfam" id="PF02784">
    <property type="entry name" value="Orn_Arg_deC_N"/>
    <property type="match status" value="1"/>
</dbReference>
<dbReference type="InterPro" id="IPR002433">
    <property type="entry name" value="Orn_de-COase"/>
</dbReference>
<evidence type="ECO:0000313" key="11">
    <source>
        <dbReference type="Proteomes" id="UP000887568"/>
    </source>
</evidence>
<evidence type="ECO:0008006" key="12">
    <source>
        <dbReference type="Google" id="ProtNLM"/>
    </source>
</evidence>
<proteinExistence type="inferred from homology"/>
<evidence type="ECO:0000256" key="2">
    <source>
        <dbReference type="ARBA" id="ARBA00008872"/>
    </source>
</evidence>
<evidence type="ECO:0000259" key="8">
    <source>
        <dbReference type="Pfam" id="PF00278"/>
    </source>
</evidence>
<dbReference type="Gene3D" id="2.40.37.10">
    <property type="entry name" value="Lyase, Ornithine Decarboxylase, Chain A, domain 1"/>
    <property type="match status" value="1"/>
</dbReference>
<dbReference type="RefSeq" id="XP_038057602.1">
    <property type="nucleotide sequence ID" value="XM_038201674.1"/>
</dbReference>
<dbReference type="Proteomes" id="UP000887568">
    <property type="component" value="Unplaced"/>
</dbReference>
<feature type="domain" description="Orn/DAP/Arg decarboxylase 2 C-terminal" evidence="8">
    <location>
        <begin position="283"/>
        <end position="400"/>
    </location>
</feature>
<dbReference type="GO" id="GO:0033387">
    <property type="term" value="P:putrescine biosynthetic process from arginine, via ornithine"/>
    <property type="evidence" value="ECO:0007669"/>
    <property type="project" value="TreeGrafter"/>
</dbReference>
<keyword evidence="3 6" id="KW-0663">Pyridoxal phosphate</keyword>
<comment type="function">
    <text evidence="5">Catalyzes the first and rate-limiting step of polyamine biosynthesis that converts ornithine into putrescine, which is the precursor for the polyamines, spermidine and spermine. Polyamines are essential for cell proliferation and are implicated in cellular processes, ranging from DNA replication to apoptosis.</text>
</comment>
<sequence length="486" mass="53797">MEQIAVQDIQVEVYGRDTRIRDIVNDKVINCQDREDSDDAFFIGDLGDVVAKHRKWISSLPRVDPFYAVKCNPDRNVIKLLAGLNTSFDCASKSEIEMVLSLGVPPSRIIFANPCKQRSHLKYAAKEGVDLMTFDNEEELHKIKRVFPEARLVLRILTDDSTAQCQLGLKYGCHPKRAPYLLQVAKELQLDVVGISFHVGSGCRDVTAFADAIQSARDIFDYGERLGITMDLLDIGGGFPGQTSAAIPFEEFAHVINAALQEHFPTSSGVRVIAEPGRFYVASAFTVCVNITAKRMVARDIQTFSVPESKDLVANSVAPSQSDEPGFMYYVNDGVYGSFNCLLYDHATVEPKLLQERSKTELQYSTSIWGPSCDGLDRIVEHCLMPELQVGEWMLFEDMGAYTMCAGSEFNGFKRPVGYYVLPDNLVTLLQRLFPDNATPCYQKASLRDSATPLTGAHCAPLPAKLISLQGGAEPYLALPNEGPQI</sequence>
<evidence type="ECO:0000256" key="3">
    <source>
        <dbReference type="ARBA" id="ARBA00022898"/>
    </source>
</evidence>
<evidence type="ECO:0000256" key="7">
    <source>
        <dbReference type="RuleBase" id="RU003737"/>
    </source>
</evidence>
<feature type="modified residue" description="N6-(pyridoxal phosphate)lysine" evidence="6">
    <location>
        <position position="70"/>
    </location>
</feature>
<dbReference type="GO" id="GO:0004586">
    <property type="term" value="F:ornithine decarboxylase activity"/>
    <property type="evidence" value="ECO:0007669"/>
    <property type="project" value="TreeGrafter"/>
</dbReference>
<dbReference type="CDD" id="cd00622">
    <property type="entry name" value="PLPDE_III_ODC"/>
    <property type="match status" value="1"/>
</dbReference>
<dbReference type="InterPro" id="IPR022657">
    <property type="entry name" value="De-COase2_CS"/>
</dbReference>
<dbReference type="FunFam" id="2.40.37.10:FF:000005">
    <property type="entry name" value="Ornithine decarboxylase"/>
    <property type="match status" value="1"/>
</dbReference>
<dbReference type="OMA" id="SFFVCDL"/>
<dbReference type="CTD" id="4953"/>
<dbReference type="PROSITE" id="PS00879">
    <property type="entry name" value="ODR_DC_2_2"/>
    <property type="match status" value="1"/>
</dbReference>
<keyword evidence="4" id="KW-0456">Lyase</keyword>
<dbReference type="SUPFAM" id="SSF50621">
    <property type="entry name" value="Alanine racemase C-terminal domain-like"/>
    <property type="match status" value="1"/>
</dbReference>
<dbReference type="PRINTS" id="PR01182">
    <property type="entry name" value="ORNDCRBXLASE"/>
</dbReference>
<evidence type="ECO:0000256" key="1">
    <source>
        <dbReference type="ARBA" id="ARBA00001933"/>
    </source>
</evidence>
<dbReference type="GO" id="GO:0005737">
    <property type="term" value="C:cytoplasm"/>
    <property type="evidence" value="ECO:0007669"/>
    <property type="project" value="TreeGrafter"/>
</dbReference>
<dbReference type="OrthoDB" id="5034579at2759"/>
<evidence type="ECO:0000313" key="10">
    <source>
        <dbReference type="EnsemblMetazoa" id="XP_038057602.1"/>
    </source>
</evidence>
<feature type="active site" description="Proton donor" evidence="6">
    <location>
        <position position="373"/>
    </location>
</feature>
<name>A0A914A195_PATMI</name>
<dbReference type="PANTHER" id="PTHR11482">
    <property type="entry name" value="ARGININE/DIAMINOPIMELATE/ORNITHINE DECARBOXYLASE"/>
    <property type="match status" value="1"/>
</dbReference>
<protein>
    <recommendedName>
        <fullName evidence="12">Ornithine decarboxylase</fullName>
    </recommendedName>
</protein>
<dbReference type="PANTHER" id="PTHR11482:SF6">
    <property type="entry name" value="ORNITHINE DECARBOXYLASE 1-RELATED"/>
    <property type="match status" value="1"/>
</dbReference>
<dbReference type="FunFam" id="3.20.20.10:FF:000005">
    <property type="entry name" value="Ornithine decarboxylase"/>
    <property type="match status" value="1"/>
</dbReference>
<dbReference type="EnsemblMetazoa" id="XM_038201674.1">
    <property type="protein sequence ID" value="XP_038057602.1"/>
    <property type="gene ID" value="LOC119729147"/>
</dbReference>
<reference evidence="10" key="1">
    <citation type="submission" date="2022-11" db="UniProtKB">
        <authorList>
            <consortium name="EnsemblMetazoa"/>
        </authorList>
    </citation>
    <scope>IDENTIFICATION</scope>
</reference>
<dbReference type="InterPro" id="IPR029066">
    <property type="entry name" value="PLP-binding_barrel"/>
</dbReference>
<dbReference type="AlphaFoldDB" id="A0A914A195"/>
<comment type="similarity">
    <text evidence="2 7">Belongs to the Orn/Lys/Arg decarboxylase class-II family.</text>
</comment>
<dbReference type="Pfam" id="PF00278">
    <property type="entry name" value="Orn_DAP_Arg_deC"/>
    <property type="match status" value="1"/>
</dbReference>
<comment type="cofactor">
    <cofactor evidence="1 6">
        <name>pyridoxal 5'-phosphate</name>
        <dbReference type="ChEBI" id="CHEBI:597326"/>
    </cofactor>
</comment>
<evidence type="ECO:0000256" key="4">
    <source>
        <dbReference type="ARBA" id="ARBA00023239"/>
    </source>
</evidence>
<dbReference type="InterPro" id="IPR009006">
    <property type="entry name" value="Ala_racemase/Decarboxylase_C"/>
</dbReference>
<organism evidence="10 11">
    <name type="scientific">Patiria miniata</name>
    <name type="common">Bat star</name>
    <name type="synonym">Asterina miniata</name>
    <dbReference type="NCBI Taxonomy" id="46514"/>
    <lineage>
        <taxon>Eukaryota</taxon>
        <taxon>Metazoa</taxon>
        <taxon>Echinodermata</taxon>
        <taxon>Eleutherozoa</taxon>
        <taxon>Asterozoa</taxon>
        <taxon>Asteroidea</taxon>
        <taxon>Valvatacea</taxon>
        <taxon>Valvatida</taxon>
        <taxon>Asterinidae</taxon>
        <taxon>Patiria</taxon>
    </lineage>
</organism>
<dbReference type="GeneID" id="119729147"/>
<dbReference type="PRINTS" id="PR01179">
    <property type="entry name" value="ODADCRBXLASE"/>
</dbReference>
<evidence type="ECO:0000256" key="6">
    <source>
        <dbReference type="PIRSR" id="PIRSR600183-50"/>
    </source>
</evidence>
<dbReference type="InterPro" id="IPR022644">
    <property type="entry name" value="De-COase2_N"/>
</dbReference>
<dbReference type="SUPFAM" id="SSF51419">
    <property type="entry name" value="PLP-binding barrel"/>
    <property type="match status" value="1"/>
</dbReference>
<keyword evidence="11" id="KW-1185">Reference proteome</keyword>
<feature type="domain" description="Orn/DAP/Arg decarboxylase 2 N-terminal" evidence="9">
    <location>
        <begin position="46"/>
        <end position="282"/>
    </location>
</feature>
<dbReference type="InterPro" id="IPR022643">
    <property type="entry name" value="De-COase2_C"/>
</dbReference>